<keyword evidence="4" id="KW-0560">Oxidoreductase</keyword>
<dbReference type="PANTHER" id="PTHR42973:SF4">
    <property type="entry name" value="FAD BINDING DOMAIN PROTEIN"/>
    <property type="match status" value="1"/>
</dbReference>
<dbReference type="Pfam" id="PF01565">
    <property type="entry name" value="FAD_binding_4"/>
    <property type="match status" value="1"/>
</dbReference>
<keyword evidence="7" id="KW-1185">Reference proteome</keyword>
<evidence type="ECO:0000259" key="5">
    <source>
        <dbReference type="PROSITE" id="PS51387"/>
    </source>
</evidence>
<accession>A0AAN6LVK7</accession>
<dbReference type="InterPro" id="IPR016169">
    <property type="entry name" value="FAD-bd_PCMH_sub2"/>
</dbReference>
<dbReference type="AlphaFoldDB" id="A0AAN6LVK7"/>
<feature type="domain" description="FAD-binding PCMH-type" evidence="5">
    <location>
        <begin position="412"/>
        <end position="600"/>
    </location>
</feature>
<evidence type="ECO:0000256" key="3">
    <source>
        <dbReference type="ARBA" id="ARBA00022827"/>
    </source>
</evidence>
<dbReference type="Proteomes" id="UP001280581">
    <property type="component" value="Unassembled WGS sequence"/>
</dbReference>
<comment type="caution">
    <text evidence="6">The sequence shown here is derived from an EMBL/GenBank/DDBJ whole genome shotgun (WGS) entry which is preliminary data.</text>
</comment>
<comment type="similarity">
    <text evidence="1">Belongs to the oxygen-dependent FAD-linked oxidoreductase family.</text>
</comment>
<organism evidence="6 7">
    <name type="scientific">Pseudopithomyces chartarum</name>
    <dbReference type="NCBI Taxonomy" id="1892770"/>
    <lineage>
        <taxon>Eukaryota</taxon>
        <taxon>Fungi</taxon>
        <taxon>Dikarya</taxon>
        <taxon>Ascomycota</taxon>
        <taxon>Pezizomycotina</taxon>
        <taxon>Dothideomycetes</taxon>
        <taxon>Pleosporomycetidae</taxon>
        <taxon>Pleosporales</taxon>
        <taxon>Massarineae</taxon>
        <taxon>Didymosphaeriaceae</taxon>
        <taxon>Pseudopithomyces</taxon>
    </lineage>
</organism>
<evidence type="ECO:0000313" key="6">
    <source>
        <dbReference type="EMBL" id="KAK3203026.1"/>
    </source>
</evidence>
<dbReference type="GO" id="GO:0071949">
    <property type="term" value="F:FAD binding"/>
    <property type="evidence" value="ECO:0007669"/>
    <property type="project" value="InterPro"/>
</dbReference>
<dbReference type="PROSITE" id="PS51387">
    <property type="entry name" value="FAD_PCMH"/>
    <property type="match status" value="1"/>
</dbReference>
<dbReference type="EMBL" id="WVTA01000013">
    <property type="protein sequence ID" value="KAK3203026.1"/>
    <property type="molecule type" value="Genomic_DNA"/>
</dbReference>
<evidence type="ECO:0000313" key="7">
    <source>
        <dbReference type="Proteomes" id="UP001280581"/>
    </source>
</evidence>
<gene>
    <name evidence="6" type="ORF">GRF29_154g1612783</name>
</gene>
<dbReference type="GO" id="GO:0016491">
    <property type="term" value="F:oxidoreductase activity"/>
    <property type="evidence" value="ECO:0007669"/>
    <property type="project" value="UniProtKB-KW"/>
</dbReference>
<dbReference type="PANTHER" id="PTHR42973">
    <property type="entry name" value="BINDING OXIDOREDUCTASE, PUTATIVE (AFU_ORTHOLOGUE AFUA_1G17690)-RELATED"/>
    <property type="match status" value="1"/>
</dbReference>
<dbReference type="Gene3D" id="3.30.465.10">
    <property type="match status" value="1"/>
</dbReference>
<dbReference type="InterPro" id="IPR036318">
    <property type="entry name" value="FAD-bd_PCMH-like_sf"/>
</dbReference>
<dbReference type="InterPro" id="IPR006094">
    <property type="entry name" value="Oxid_FAD_bind_N"/>
</dbReference>
<dbReference type="SUPFAM" id="SSF56176">
    <property type="entry name" value="FAD-binding/transporter-associated domain-like"/>
    <property type="match status" value="1"/>
</dbReference>
<evidence type="ECO:0000256" key="2">
    <source>
        <dbReference type="ARBA" id="ARBA00022630"/>
    </source>
</evidence>
<evidence type="ECO:0000256" key="1">
    <source>
        <dbReference type="ARBA" id="ARBA00005466"/>
    </source>
</evidence>
<dbReference type="InterPro" id="IPR016166">
    <property type="entry name" value="FAD-bd_PCMH"/>
</dbReference>
<reference evidence="6 7" key="1">
    <citation type="submission" date="2021-02" db="EMBL/GenBank/DDBJ databases">
        <title>Genome assembly of Pseudopithomyces chartarum.</title>
        <authorList>
            <person name="Jauregui R."/>
            <person name="Singh J."/>
            <person name="Voisey C."/>
        </authorList>
    </citation>
    <scope>NUCLEOTIDE SEQUENCE [LARGE SCALE GENOMIC DNA]</scope>
    <source>
        <strain evidence="6 7">AGR01</strain>
    </source>
</reference>
<dbReference type="InterPro" id="IPR050416">
    <property type="entry name" value="FAD-linked_Oxidoreductase"/>
</dbReference>
<evidence type="ECO:0000256" key="4">
    <source>
        <dbReference type="ARBA" id="ARBA00023002"/>
    </source>
</evidence>
<protein>
    <recommendedName>
        <fullName evidence="5">FAD-binding PCMH-type domain-containing protein</fullName>
    </recommendedName>
</protein>
<proteinExistence type="inferred from homology"/>
<sequence>MSAGKAKDDGWKEVRLMPALLRIFTRVNLLVFVGESKSKNDEVYEDVMRFFWSCAQAFLIVNPAPGLLEPLIAPVAMGLGFTRRKVYDLFLWLTCQALNDSDGSAEKVAAKGHIAQWTAEMTKLQDAAAIAKVLLGLLFASAFQVPMVWSSWSCPVSVSDSVQIAQFCIYRLCRHQHVRASHMHGLLHHGRWMSCAGWQLARRTSTHTHARREHLAPGKEFEGVRLVDEDQDRSESRLTHPSHEFPFWGSIKHGCIGSPARFYVSVVMKMILSHLLINYDFKLADPKARPYLTCGKTYFRHLEATPSCAAHLSFSCPPAASIDAMAVVTLNTTTTTTLVLAFISIVFLVMGRFRARDGAKKPIGPASIRPPSEAAQRLVDQLSSALPDIVLLSSDGEMFEQSMNAYWAKQECEVVPCCVLRPTTTEQLSTAIKILSREYHQRQRNGSGDDNEGIESGLFAIRSGGHSPISHAASIEDGVLIDMRRFSDVVLAEDGSDITIGVGAKWGKVYQVLDAKQLAVAGGRNSAVGVGGLILGGGISFFSQRFGLVCSNIISYEIVLASGSIDTASATLNPDLWRALKGGGNNYGIVTRITVSAFPSASIWSGFLYMPSMQAAKVLAAFHDFVDRANPNDLSTGYDNHASGPIACFTYLQKSGIQAIAVNLVYTKCPKNPRKWPDCWKSSAFKSLWRLWSTCKVRSLDDACDEMNALNPPGRRQAFGTTTIKNNPATIQAAHNAYKSTIASIKRERIADMSWTLVLQPILPDWVHKGDENPLGLNDVDKPLVLINFTVNWTREEDDELVQKLTREAIEEIDAFANTQGTAHRYRYMNYCGSWQNPFDGYGEENRKFLQDTSKKYDPDGLFQRGCVGGFKLRL</sequence>
<keyword evidence="2" id="KW-0285">Flavoprotein</keyword>
<keyword evidence="3" id="KW-0274">FAD</keyword>
<name>A0AAN6LVK7_9PLEO</name>